<dbReference type="InterPro" id="IPR007226">
    <property type="entry name" value="SRS_dom"/>
</dbReference>
<dbReference type="GO" id="GO:0016020">
    <property type="term" value="C:membrane"/>
    <property type="evidence" value="ECO:0007669"/>
    <property type="project" value="InterPro"/>
</dbReference>
<dbReference type="GeneID" id="40309956"/>
<evidence type="ECO:0000313" key="3">
    <source>
        <dbReference type="Proteomes" id="UP000224006"/>
    </source>
</evidence>
<keyword evidence="3" id="KW-1185">Reference proteome</keyword>
<organism evidence="2 3">
    <name type="scientific">Besnoitia besnoiti</name>
    <name type="common">Apicomplexan protozoan</name>
    <dbReference type="NCBI Taxonomy" id="94643"/>
    <lineage>
        <taxon>Eukaryota</taxon>
        <taxon>Sar</taxon>
        <taxon>Alveolata</taxon>
        <taxon>Apicomplexa</taxon>
        <taxon>Conoidasida</taxon>
        <taxon>Coccidia</taxon>
        <taxon>Eucoccidiorida</taxon>
        <taxon>Eimeriorina</taxon>
        <taxon>Sarcocystidae</taxon>
        <taxon>Besnoitia</taxon>
    </lineage>
</organism>
<dbReference type="Gene3D" id="2.60.40.1320">
    <property type="entry name" value="SRS domain"/>
    <property type="match status" value="2"/>
</dbReference>
<reference evidence="2 3" key="1">
    <citation type="submission" date="2017-09" db="EMBL/GenBank/DDBJ databases">
        <title>Genome sequencing of Besnoitia besnoiti strain Bb-Ger1.</title>
        <authorList>
            <person name="Schares G."/>
            <person name="Venepally P."/>
            <person name="Lorenzi H.A."/>
        </authorList>
    </citation>
    <scope>NUCLEOTIDE SEQUENCE [LARGE SCALE GENOMIC DNA]</scope>
    <source>
        <strain evidence="2 3">Bb-Ger1</strain>
    </source>
</reference>
<dbReference type="SUPFAM" id="SSF74877">
    <property type="entry name" value="Major surface antigen p30, SAG1"/>
    <property type="match status" value="2"/>
</dbReference>
<feature type="domain" description="SRS" evidence="1">
    <location>
        <begin position="142"/>
        <end position="271"/>
    </location>
</feature>
<comment type="caution">
    <text evidence="2">The sequence shown here is derived from an EMBL/GenBank/DDBJ whole genome shotgun (WGS) entry which is preliminary data.</text>
</comment>
<gene>
    <name evidence="2" type="ORF">BESB_050260</name>
</gene>
<evidence type="ECO:0000259" key="1">
    <source>
        <dbReference type="Pfam" id="PF04092"/>
    </source>
</evidence>
<dbReference type="KEGG" id="bbes:BESB_050260"/>
<dbReference type="Pfam" id="PF04092">
    <property type="entry name" value="SAG"/>
    <property type="match status" value="2"/>
</dbReference>
<dbReference type="VEuPathDB" id="ToxoDB:BESB_050260"/>
<dbReference type="Proteomes" id="UP000224006">
    <property type="component" value="Chromosome III"/>
</dbReference>
<dbReference type="OrthoDB" id="329695at2759"/>
<dbReference type="RefSeq" id="XP_029220843.1">
    <property type="nucleotide sequence ID" value="XM_029363477.1"/>
</dbReference>
<name>A0A2A9MI09_BESBE</name>
<protein>
    <submittedName>
        <fullName evidence="2">SAG-related sequence</fullName>
    </submittedName>
</protein>
<accession>A0A2A9MI09</accession>
<proteinExistence type="predicted"/>
<dbReference type="InterPro" id="IPR028352">
    <property type="entry name" value="Surface_antig_SAG1"/>
</dbReference>
<feature type="domain" description="SRS" evidence="1">
    <location>
        <begin position="4"/>
        <end position="131"/>
    </location>
</feature>
<evidence type="ECO:0000313" key="2">
    <source>
        <dbReference type="EMBL" id="PFH36834.1"/>
    </source>
</evidence>
<dbReference type="AlphaFoldDB" id="A0A2A9MI09"/>
<sequence>MTLCTCDASDGSPQNLEARLSASHKELKLLCKDGLRYAPDGLMSLMVCPMKAADLGKCKAVSDGAKPIDVKELLSWHPANVLWKVDATAAQDVPRVLAITEKSLPSVDRKFIVGCLKGNEDTAQCTLTVTVKAKATWRTSRTVSCAYGKESNGTPQSIILTPAERSYTLVCGADGEIVPNNYKEVFCPVGTPSSDRDPRCYDRYAAVLPGYEKKWWHEGANNSFTFAVPEDSFPDKEASISVRCRKKQQNKDPAAPLVESAASVCSLSIKVEGVGRTRFMPNISAPRTVDRFGVASGGAFFLTSLAQIL</sequence>
<dbReference type="EMBL" id="NWUJ01000003">
    <property type="protein sequence ID" value="PFH36834.1"/>
    <property type="molecule type" value="Genomic_DNA"/>
</dbReference>
<dbReference type="InterPro" id="IPR036755">
    <property type="entry name" value="SRS_dom_sf"/>
</dbReference>
<dbReference type="PRINTS" id="PR01801">
    <property type="entry name" value="SURFCEANTIGN"/>
</dbReference>